<protein>
    <submittedName>
        <fullName evidence="1">Uncharacterized protein</fullName>
    </submittedName>
</protein>
<sequence length="99" mass="11640">MYLVRKPRNRRLAVEHLFLHFLHHLNCMYTRSTLLSTFQNVDSAEMRSQSCEASFNHSALQFSLCHFESHFGFDPVTGIENKPPFFKPKAKNRTQNIIK</sequence>
<name>A0A6A4TC82_SCOMX</name>
<reference evidence="1 2" key="1">
    <citation type="submission" date="2019-06" db="EMBL/GenBank/DDBJ databases">
        <title>Draft genomes of female and male turbot (Scophthalmus maximus).</title>
        <authorList>
            <person name="Xu H."/>
            <person name="Xu X.-W."/>
            <person name="Shao C."/>
            <person name="Chen S."/>
        </authorList>
    </citation>
    <scope>NUCLEOTIDE SEQUENCE [LARGE SCALE GENOMIC DNA]</scope>
    <source>
        <strain evidence="1">Ysfricsl-2016a</strain>
        <tissue evidence="1">Blood</tissue>
    </source>
</reference>
<proteinExistence type="predicted"/>
<dbReference type="AlphaFoldDB" id="A0A6A4TC82"/>
<evidence type="ECO:0000313" key="2">
    <source>
        <dbReference type="Proteomes" id="UP000438429"/>
    </source>
</evidence>
<organism evidence="1 2">
    <name type="scientific">Scophthalmus maximus</name>
    <name type="common">Turbot</name>
    <name type="synonym">Psetta maxima</name>
    <dbReference type="NCBI Taxonomy" id="52904"/>
    <lineage>
        <taxon>Eukaryota</taxon>
        <taxon>Metazoa</taxon>
        <taxon>Chordata</taxon>
        <taxon>Craniata</taxon>
        <taxon>Vertebrata</taxon>
        <taxon>Euteleostomi</taxon>
        <taxon>Actinopterygii</taxon>
        <taxon>Neopterygii</taxon>
        <taxon>Teleostei</taxon>
        <taxon>Neoteleostei</taxon>
        <taxon>Acanthomorphata</taxon>
        <taxon>Carangaria</taxon>
        <taxon>Pleuronectiformes</taxon>
        <taxon>Pleuronectoidei</taxon>
        <taxon>Scophthalmidae</taxon>
        <taxon>Scophthalmus</taxon>
    </lineage>
</organism>
<gene>
    <name evidence="1" type="ORF">F2P81_005540</name>
</gene>
<dbReference type="EMBL" id="VEVO01000005">
    <property type="protein sequence ID" value="KAF0042008.1"/>
    <property type="molecule type" value="Genomic_DNA"/>
</dbReference>
<evidence type="ECO:0000313" key="1">
    <source>
        <dbReference type="EMBL" id="KAF0042008.1"/>
    </source>
</evidence>
<comment type="caution">
    <text evidence="1">The sequence shown here is derived from an EMBL/GenBank/DDBJ whole genome shotgun (WGS) entry which is preliminary data.</text>
</comment>
<dbReference type="Proteomes" id="UP000438429">
    <property type="component" value="Unassembled WGS sequence"/>
</dbReference>
<accession>A0A6A4TC82</accession>